<evidence type="ECO:0000313" key="2">
    <source>
        <dbReference type="EMBL" id="KAF2174749.1"/>
    </source>
</evidence>
<evidence type="ECO:0000256" key="1">
    <source>
        <dbReference type="SAM" id="MobiDB-lite"/>
    </source>
</evidence>
<gene>
    <name evidence="2" type="ORF">K469DRAFT_704419</name>
</gene>
<sequence length="87" mass="9660">MSQTQSTQPKPQEQTLFSSLKGQALSTSSLSSMPLLPISTPVKLTTQVLPSPTTALQPQTPRRHSTYFRTEFNLQTRTQTRILMASP</sequence>
<feature type="region of interest" description="Disordered" evidence="1">
    <location>
        <begin position="1"/>
        <end position="23"/>
    </location>
</feature>
<dbReference type="AlphaFoldDB" id="A0A6A6D965"/>
<dbReference type="EMBL" id="ML994778">
    <property type="protein sequence ID" value="KAF2174749.1"/>
    <property type="molecule type" value="Genomic_DNA"/>
</dbReference>
<feature type="compositionally biased region" description="Polar residues" evidence="1">
    <location>
        <begin position="1"/>
        <end position="21"/>
    </location>
</feature>
<reference evidence="2" key="1">
    <citation type="journal article" date="2020" name="Stud. Mycol.">
        <title>101 Dothideomycetes genomes: a test case for predicting lifestyles and emergence of pathogens.</title>
        <authorList>
            <person name="Haridas S."/>
            <person name="Albert R."/>
            <person name="Binder M."/>
            <person name="Bloem J."/>
            <person name="Labutti K."/>
            <person name="Salamov A."/>
            <person name="Andreopoulos B."/>
            <person name="Baker S."/>
            <person name="Barry K."/>
            <person name="Bills G."/>
            <person name="Bluhm B."/>
            <person name="Cannon C."/>
            <person name="Castanera R."/>
            <person name="Culley D."/>
            <person name="Daum C."/>
            <person name="Ezra D."/>
            <person name="Gonzalez J."/>
            <person name="Henrissat B."/>
            <person name="Kuo A."/>
            <person name="Liang C."/>
            <person name="Lipzen A."/>
            <person name="Lutzoni F."/>
            <person name="Magnuson J."/>
            <person name="Mondo S."/>
            <person name="Nolan M."/>
            <person name="Ohm R."/>
            <person name="Pangilinan J."/>
            <person name="Park H.-J."/>
            <person name="Ramirez L."/>
            <person name="Alfaro M."/>
            <person name="Sun H."/>
            <person name="Tritt A."/>
            <person name="Yoshinaga Y."/>
            <person name="Zwiers L.-H."/>
            <person name="Turgeon B."/>
            <person name="Goodwin S."/>
            <person name="Spatafora J."/>
            <person name="Crous P."/>
            <person name="Grigoriev I."/>
        </authorList>
    </citation>
    <scope>NUCLEOTIDE SEQUENCE</scope>
    <source>
        <strain evidence="2">CBS 207.26</strain>
    </source>
</reference>
<name>A0A6A6D965_9PEZI</name>
<dbReference type="Proteomes" id="UP000800200">
    <property type="component" value="Unassembled WGS sequence"/>
</dbReference>
<organism evidence="2 3">
    <name type="scientific">Zopfia rhizophila CBS 207.26</name>
    <dbReference type="NCBI Taxonomy" id="1314779"/>
    <lineage>
        <taxon>Eukaryota</taxon>
        <taxon>Fungi</taxon>
        <taxon>Dikarya</taxon>
        <taxon>Ascomycota</taxon>
        <taxon>Pezizomycotina</taxon>
        <taxon>Dothideomycetes</taxon>
        <taxon>Dothideomycetes incertae sedis</taxon>
        <taxon>Zopfiaceae</taxon>
        <taxon>Zopfia</taxon>
    </lineage>
</organism>
<protein>
    <submittedName>
        <fullName evidence="2">Uncharacterized protein</fullName>
    </submittedName>
</protein>
<evidence type="ECO:0000313" key="3">
    <source>
        <dbReference type="Proteomes" id="UP000800200"/>
    </source>
</evidence>
<accession>A0A6A6D965</accession>
<keyword evidence="3" id="KW-1185">Reference proteome</keyword>
<proteinExistence type="predicted"/>